<comment type="catalytic activity">
    <reaction evidence="6 9 10">
        <text>4-methyl-5-(2-phosphooxyethyl)-thiazole + 4-amino-2-methyl-5-(diphosphooxymethyl)pyrimidine + H(+) = thiamine phosphate + diphosphate</text>
        <dbReference type="Rhea" id="RHEA:22328"/>
        <dbReference type="ChEBI" id="CHEBI:15378"/>
        <dbReference type="ChEBI" id="CHEBI:33019"/>
        <dbReference type="ChEBI" id="CHEBI:37575"/>
        <dbReference type="ChEBI" id="CHEBI:57841"/>
        <dbReference type="ChEBI" id="CHEBI:58296"/>
        <dbReference type="EC" id="2.5.1.3"/>
    </reaction>
</comment>
<dbReference type="SUPFAM" id="SSF51391">
    <property type="entry name" value="Thiamin phosphate synthase"/>
    <property type="match status" value="1"/>
</dbReference>
<dbReference type="PANTHER" id="PTHR20857:SF15">
    <property type="entry name" value="THIAMINE-PHOSPHATE SYNTHASE"/>
    <property type="match status" value="1"/>
</dbReference>
<feature type="binding site" evidence="9">
    <location>
        <position position="69"/>
    </location>
    <ligand>
        <name>Mg(2+)</name>
        <dbReference type="ChEBI" id="CHEBI:18420"/>
    </ligand>
</feature>
<proteinExistence type="inferred from homology"/>
<dbReference type="PANTHER" id="PTHR20857">
    <property type="entry name" value="THIAMINE-PHOSPHATE PYROPHOSPHORYLASE"/>
    <property type="match status" value="1"/>
</dbReference>
<comment type="similarity">
    <text evidence="9 10">Belongs to the thiamine-phosphate synthase family.</text>
</comment>
<dbReference type="RefSeq" id="WP_213100977.1">
    <property type="nucleotide sequence ID" value="NZ_JAGYPM010000001.1"/>
</dbReference>
<dbReference type="EMBL" id="JAGYPM010000001">
    <property type="protein sequence ID" value="MBS4189553.1"/>
    <property type="molecule type" value="Genomic_DNA"/>
</dbReference>
<keyword evidence="5 9" id="KW-0784">Thiamine biosynthesis</keyword>
<evidence type="ECO:0000256" key="4">
    <source>
        <dbReference type="ARBA" id="ARBA00022842"/>
    </source>
</evidence>
<comment type="catalytic activity">
    <reaction evidence="7 9 10">
        <text>2-(2-carboxy-4-methylthiazol-5-yl)ethyl phosphate + 4-amino-2-methyl-5-(diphosphooxymethyl)pyrimidine + 2 H(+) = thiamine phosphate + CO2 + diphosphate</text>
        <dbReference type="Rhea" id="RHEA:47848"/>
        <dbReference type="ChEBI" id="CHEBI:15378"/>
        <dbReference type="ChEBI" id="CHEBI:16526"/>
        <dbReference type="ChEBI" id="CHEBI:33019"/>
        <dbReference type="ChEBI" id="CHEBI:37575"/>
        <dbReference type="ChEBI" id="CHEBI:57841"/>
        <dbReference type="ChEBI" id="CHEBI:62890"/>
        <dbReference type="EC" id="2.5.1.3"/>
    </reaction>
</comment>
<comment type="caution">
    <text evidence="13">The sequence shown here is derived from an EMBL/GenBank/DDBJ whole genome shotgun (WGS) entry which is preliminary data.</text>
</comment>
<evidence type="ECO:0000256" key="11">
    <source>
        <dbReference type="RuleBase" id="RU004253"/>
    </source>
</evidence>
<feature type="binding site" evidence="9">
    <location>
        <begin position="133"/>
        <end position="135"/>
    </location>
    <ligand>
        <name>2-[(2R,5Z)-2-carboxy-4-methylthiazol-5(2H)-ylidene]ethyl phosphate</name>
        <dbReference type="ChEBI" id="CHEBI:62899"/>
    </ligand>
</feature>
<evidence type="ECO:0000313" key="13">
    <source>
        <dbReference type="EMBL" id="MBS4189553.1"/>
    </source>
</evidence>
<keyword evidence="4 9" id="KW-0460">Magnesium</keyword>
<evidence type="ECO:0000256" key="5">
    <source>
        <dbReference type="ARBA" id="ARBA00022977"/>
    </source>
</evidence>
<sequence>MKANYILYLVTEESVPVEELLFKVEEGVKGGVTIVQLREKLSSGNLFYEKAKRLKELLAQYQVPLIINDRIDVALAIDAEGVHIGQNDIPLTAVKEIVPDSMIVGISVSTVAEAIEAEKNGADYLGVGSMFPTQSKSDAEVLPSGMLDSILKTVSIPIVAIGGIQLNNIAEIRDKNIAGIAVVSGIMKAEDPFLAAKAFRNSFR</sequence>
<dbReference type="HAMAP" id="MF_00097">
    <property type="entry name" value="TMP_synthase"/>
    <property type="match status" value="1"/>
</dbReference>
<keyword evidence="3 9" id="KW-0479">Metal-binding</keyword>
<feature type="binding site" evidence="9">
    <location>
        <position position="107"/>
    </location>
    <ligand>
        <name>4-amino-2-methyl-5-(diphosphooxymethyl)pyrimidine</name>
        <dbReference type="ChEBI" id="CHEBI:57841"/>
    </ligand>
</feature>
<evidence type="ECO:0000256" key="7">
    <source>
        <dbReference type="ARBA" id="ARBA00047851"/>
    </source>
</evidence>
<feature type="binding site" evidence="9">
    <location>
        <begin position="183"/>
        <end position="184"/>
    </location>
    <ligand>
        <name>2-[(2R,5Z)-2-carboxy-4-methylthiazol-5(2H)-ylidene]ethyl phosphate</name>
        <dbReference type="ChEBI" id="CHEBI:62899"/>
    </ligand>
</feature>
<dbReference type="NCBIfam" id="TIGR00693">
    <property type="entry name" value="thiE"/>
    <property type="match status" value="1"/>
</dbReference>
<gene>
    <name evidence="9 13" type="primary">thiE</name>
    <name evidence="13" type="ORF">KHA94_04920</name>
</gene>
<dbReference type="EC" id="2.5.1.3" evidence="9"/>
<keyword evidence="14" id="KW-1185">Reference proteome</keyword>
<comment type="catalytic activity">
    <reaction evidence="8 9 10">
        <text>2-[(2R,5Z)-2-carboxy-4-methylthiazol-5(2H)-ylidene]ethyl phosphate + 4-amino-2-methyl-5-(diphosphooxymethyl)pyrimidine + 2 H(+) = thiamine phosphate + CO2 + diphosphate</text>
        <dbReference type="Rhea" id="RHEA:47844"/>
        <dbReference type="ChEBI" id="CHEBI:15378"/>
        <dbReference type="ChEBI" id="CHEBI:16526"/>
        <dbReference type="ChEBI" id="CHEBI:33019"/>
        <dbReference type="ChEBI" id="CHEBI:37575"/>
        <dbReference type="ChEBI" id="CHEBI:57841"/>
        <dbReference type="ChEBI" id="CHEBI:62899"/>
        <dbReference type="EC" id="2.5.1.3"/>
    </reaction>
</comment>
<dbReference type="Pfam" id="PF02581">
    <property type="entry name" value="TMP-TENI"/>
    <property type="match status" value="1"/>
</dbReference>
<evidence type="ECO:0000256" key="6">
    <source>
        <dbReference type="ARBA" id="ARBA00047334"/>
    </source>
</evidence>
<dbReference type="InterPro" id="IPR013785">
    <property type="entry name" value="Aldolase_TIM"/>
</dbReference>
<evidence type="ECO:0000313" key="14">
    <source>
        <dbReference type="Proteomes" id="UP000681027"/>
    </source>
</evidence>
<dbReference type="Gene3D" id="3.20.20.70">
    <property type="entry name" value="Aldolase class I"/>
    <property type="match status" value="1"/>
</dbReference>
<evidence type="ECO:0000256" key="2">
    <source>
        <dbReference type="ARBA" id="ARBA00022679"/>
    </source>
</evidence>
<feature type="binding site" evidence="9">
    <location>
        <position position="88"/>
    </location>
    <ligand>
        <name>Mg(2+)</name>
        <dbReference type="ChEBI" id="CHEBI:18420"/>
    </ligand>
</feature>
<dbReference type="InterPro" id="IPR022998">
    <property type="entry name" value="ThiamineP_synth_TenI"/>
</dbReference>
<evidence type="ECO:0000256" key="3">
    <source>
        <dbReference type="ARBA" id="ARBA00022723"/>
    </source>
</evidence>
<dbReference type="InterPro" id="IPR036206">
    <property type="entry name" value="ThiamineP_synth_sf"/>
</dbReference>
<comment type="cofactor">
    <cofactor evidence="9">
        <name>Mg(2+)</name>
        <dbReference type="ChEBI" id="CHEBI:18420"/>
    </cofactor>
    <text evidence="9">Binds 1 Mg(2+) ion per subunit.</text>
</comment>
<evidence type="ECO:0000256" key="10">
    <source>
        <dbReference type="RuleBase" id="RU003826"/>
    </source>
</evidence>
<feature type="binding site" evidence="9">
    <location>
        <position position="163"/>
    </location>
    <ligand>
        <name>2-[(2R,5Z)-2-carboxy-4-methylthiazol-5(2H)-ylidene]ethyl phosphate</name>
        <dbReference type="ChEBI" id="CHEBI:62899"/>
    </ligand>
</feature>
<feature type="binding site" evidence="9">
    <location>
        <position position="136"/>
    </location>
    <ligand>
        <name>4-amino-2-methyl-5-(diphosphooxymethyl)pyrimidine</name>
        <dbReference type="ChEBI" id="CHEBI:57841"/>
    </ligand>
</feature>
<feature type="binding site" evidence="9">
    <location>
        <position position="68"/>
    </location>
    <ligand>
        <name>4-amino-2-methyl-5-(diphosphooxymethyl)pyrimidine</name>
        <dbReference type="ChEBI" id="CHEBI:57841"/>
    </ligand>
</feature>
<accession>A0ABS5NP25</accession>
<feature type="binding site" evidence="9">
    <location>
        <begin position="36"/>
        <end position="40"/>
    </location>
    <ligand>
        <name>4-amino-2-methyl-5-(diphosphooxymethyl)pyrimidine</name>
        <dbReference type="ChEBI" id="CHEBI:57841"/>
    </ligand>
</feature>
<protein>
    <recommendedName>
        <fullName evidence="9">Thiamine-phosphate synthase</fullName>
        <shortName evidence="9">TP synthase</shortName>
        <shortName evidence="9">TPS</shortName>
        <ecNumber evidence="9">2.5.1.3</ecNumber>
    </recommendedName>
    <alternativeName>
        <fullName evidence="9">Thiamine-phosphate pyrophosphorylase</fullName>
        <shortName evidence="9">TMP pyrophosphorylase</shortName>
        <shortName evidence="9">TMP-PPase</shortName>
    </alternativeName>
</protein>
<dbReference type="InterPro" id="IPR034291">
    <property type="entry name" value="TMP_synthase"/>
</dbReference>
<dbReference type="Proteomes" id="UP000681027">
    <property type="component" value="Unassembled WGS sequence"/>
</dbReference>
<feature type="domain" description="Thiamine phosphate synthase/TenI" evidence="12">
    <location>
        <begin position="7"/>
        <end position="186"/>
    </location>
</feature>
<organism evidence="13 14">
    <name type="scientific">Cytobacillus citreus</name>
    <dbReference type="NCBI Taxonomy" id="2833586"/>
    <lineage>
        <taxon>Bacteria</taxon>
        <taxon>Bacillati</taxon>
        <taxon>Bacillota</taxon>
        <taxon>Bacilli</taxon>
        <taxon>Bacillales</taxon>
        <taxon>Bacillaceae</taxon>
        <taxon>Cytobacillus</taxon>
    </lineage>
</organism>
<dbReference type="CDD" id="cd00564">
    <property type="entry name" value="TMP_TenI"/>
    <property type="match status" value="1"/>
</dbReference>
<dbReference type="GO" id="GO:0004789">
    <property type="term" value="F:thiamine-phosphate diphosphorylase activity"/>
    <property type="evidence" value="ECO:0007669"/>
    <property type="project" value="UniProtKB-EC"/>
</dbReference>
<evidence type="ECO:0000256" key="9">
    <source>
        <dbReference type="HAMAP-Rule" id="MF_00097"/>
    </source>
</evidence>
<evidence type="ECO:0000256" key="1">
    <source>
        <dbReference type="ARBA" id="ARBA00005165"/>
    </source>
</evidence>
<keyword evidence="2 9" id="KW-0808">Transferase</keyword>
<comment type="pathway">
    <text evidence="1 9 11">Cofactor biosynthesis; thiamine diphosphate biosynthesis; thiamine phosphate from 4-amino-2-methyl-5-diphosphomethylpyrimidine and 4-methyl-5-(2-phosphoethyl)-thiazole: step 1/1.</text>
</comment>
<evidence type="ECO:0000259" key="12">
    <source>
        <dbReference type="Pfam" id="PF02581"/>
    </source>
</evidence>
<name>A0ABS5NP25_9BACI</name>
<reference evidence="13 14" key="1">
    <citation type="submission" date="2021-05" db="EMBL/GenBank/DDBJ databases">
        <title>Novel Bacillus species.</title>
        <authorList>
            <person name="Liu G."/>
        </authorList>
    </citation>
    <scope>NUCLEOTIDE SEQUENCE [LARGE SCALE GENOMIC DNA]</scope>
    <source>
        <strain evidence="13 14">FJAT-49705</strain>
    </source>
</reference>
<evidence type="ECO:0000256" key="8">
    <source>
        <dbReference type="ARBA" id="ARBA00047883"/>
    </source>
</evidence>
<comment type="function">
    <text evidence="9">Condenses 4-methyl-5-(beta-hydroxyethyl)thiazole monophosphate (THZ-P) and 2-methyl-4-amino-5-hydroxymethyl pyrimidine pyrophosphate (HMP-PP) to form thiamine monophosphate (TMP).</text>
</comment>